<comment type="caution">
    <text evidence="2">The sequence shown here is derived from an EMBL/GenBank/DDBJ whole genome shotgun (WGS) entry which is preliminary data.</text>
</comment>
<feature type="region of interest" description="Disordered" evidence="1">
    <location>
        <begin position="1"/>
        <end position="87"/>
    </location>
</feature>
<name>A0A4Q7KJ39_9PSEU</name>
<proteinExistence type="predicted"/>
<protein>
    <submittedName>
        <fullName evidence="2">Uncharacterized protein DUF742</fullName>
    </submittedName>
</protein>
<dbReference type="EMBL" id="SGWQ01000009">
    <property type="protein sequence ID" value="RZS34245.1"/>
    <property type="molecule type" value="Genomic_DNA"/>
</dbReference>
<dbReference type="RefSeq" id="WP_242613616.1">
    <property type="nucleotide sequence ID" value="NZ_SGWQ01000009.1"/>
</dbReference>
<dbReference type="PANTHER" id="PTHR36221:SF1">
    <property type="entry name" value="DUF742 DOMAIN-CONTAINING PROTEIN"/>
    <property type="match status" value="1"/>
</dbReference>
<dbReference type="Proteomes" id="UP000294257">
    <property type="component" value="Unassembled WGS sequence"/>
</dbReference>
<dbReference type="AlphaFoldDB" id="A0A4Q7KJ39"/>
<organism evidence="2 3">
    <name type="scientific">Herbihabitans rhizosphaerae</name>
    <dbReference type="NCBI Taxonomy" id="1872711"/>
    <lineage>
        <taxon>Bacteria</taxon>
        <taxon>Bacillati</taxon>
        <taxon>Actinomycetota</taxon>
        <taxon>Actinomycetes</taxon>
        <taxon>Pseudonocardiales</taxon>
        <taxon>Pseudonocardiaceae</taxon>
        <taxon>Herbihabitans</taxon>
    </lineage>
</organism>
<keyword evidence="3" id="KW-1185">Reference proteome</keyword>
<gene>
    <name evidence="2" type="ORF">EV193_10932</name>
</gene>
<feature type="compositionally biased region" description="Pro residues" evidence="1">
    <location>
        <begin position="53"/>
        <end position="67"/>
    </location>
</feature>
<sequence length="197" mass="21154">MKGGIDPFEPRASKAARQQAEEETFADVVHGFTIGSGRRGRRKRRDKADEGLRPPPTPAPSPSPTPAPSANVAPEPDESREPAVDDASIVRPYAWTGGRTKSTVQLQLETLVTTTDRGRDESSVKHAEHRSVAEICLQPRSVAEIASMFGVPLGVAKVLVGDMADLGLVTVHRTAADEGATAQLMLMERVLSGLRRL</sequence>
<reference evidence="2 3" key="1">
    <citation type="submission" date="2019-02" db="EMBL/GenBank/DDBJ databases">
        <title>Genomic Encyclopedia of Type Strains, Phase IV (KMG-IV): sequencing the most valuable type-strain genomes for metagenomic binning, comparative biology and taxonomic classification.</title>
        <authorList>
            <person name="Goeker M."/>
        </authorList>
    </citation>
    <scope>NUCLEOTIDE SEQUENCE [LARGE SCALE GENOMIC DNA]</scope>
    <source>
        <strain evidence="2 3">DSM 101727</strain>
    </source>
</reference>
<evidence type="ECO:0000256" key="1">
    <source>
        <dbReference type="SAM" id="MobiDB-lite"/>
    </source>
</evidence>
<dbReference type="PANTHER" id="PTHR36221">
    <property type="entry name" value="DUF742 DOMAIN-CONTAINING PROTEIN"/>
    <property type="match status" value="1"/>
</dbReference>
<evidence type="ECO:0000313" key="3">
    <source>
        <dbReference type="Proteomes" id="UP000294257"/>
    </source>
</evidence>
<dbReference type="Pfam" id="PF05331">
    <property type="entry name" value="DUF742"/>
    <property type="match status" value="1"/>
</dbReference>
<accession>A0A4Q7KJ39</accession>
<evidence type="ECO:0000313" key="2">
    <source>
        <dbReference type="EMBL" id="RZS34245.1"/>
    </source>
</evidence>
<dbReference type="InterPro" id="IPR007995">
    <property type="entry name" value="DUF742"/>
</dbReference>